<protein>
    <submittedName>
        <fullName evidence="2">8766_t:CDS:1</fullName>
    </submittedName>
</protein>
<name>A0A9N8VX73_9GLOM</name>
<dbReference type="AlphaFoldDB" id="A0A9N8VX73"/>
<dbReference type="OrthoDB" id="3366231at2759"/>
<feature type="non-terminal residue" evidence="2">
    <location>
        <position position="223"/>
    </location>
</feature>
<evidence type="ECO:0000256" key="1">
    <source>
        <dbReference type="SAM" id="MobiDB-lite"/>
    </source>
</evidence>
<feature type="region of interest" description="Disordered" evidence="1">
    <location>
        <begin position="1"/>
        <end position="25"/>
    </location>
</feature>
<evidence type="ECO:0000313" key="2">
    <source>
        <dbReference type="EMBL" id="CAG8463485.1"/>
    </source>
</evidence>
<gene>
    <name evidence="2" type="ORF">RFULGI_LOCUS788</name>
</gene>
<proteinExistence type="predicted"/>
<comment type="caution">
    <text evidence="2">The sequence shown here is derived from an EMBL/GenBank/DDBJ whole genome shotgun (WGS) entry which is preliminary data.</text>
</comment>
<organism evidence="2 3">
    <name type="scientific">Racocetra fulgida</name>
    <dbReference type="NCBI Taxonomy" id="60492"/>
    <lineage>
        <taxon>Eukaryota</taxon>
        <taxon>Fungi</taxon>
        <taxon>Fungi incertae sedis</taxon>
        <taxon>Mucoromycota</taxon>
        <taxon>Glomeromycotina</taxon>
        <taxon>Glomeromycetes</taxon>
        <taxon>Diversisporales</taxon>
        <taxon>Gigasporaceae</taxon>
        <taxon>Racocetra</taxon>
    </lineage>
</organism>
<dbReference type="Proteomes" id="UP000789396">
    <property type="component" value="Unassembled WGS sequence"/>
</dbReference>
<feature type="compositionally biased region" description="Acidic residues" evidence="1">
    <location>
        <begin position="13"/>
        <end position="25"/>
    </location>
</feature>
<evidence type="ECO:0000313" key="3">
    <source>
        <dbReference type="Proteomes" id="UP000789396"/>
    </source>
</evidence>
<reference evidence="2" key="1">
    <citation type="submission" date="2021-06" db="EMBL/GenBank/DDBJ databases">
        <authorList>
            <person name="Kallberg Y."/>
            <person name="Tangrot J."/>
            <person name="Rosling A."/>
        </authorList>
    </citation>
    <scope>NUCLEOTIDE SEQUENCE</scope>
    <source>
        <strain evidence="2">IN212</strain>
    </source>
</reference>
<accession>A0A9N8VX73</accession>
<keyword evidence="3" id="KW-1185">Reference proteome</keyword>
<sequence>MKKRITSQRQTNIEEDFRDNNDNDDGDLRLPASFLETIGTNGQHPSVKRPVNEFKDYIEGRYLSAHGDFIEQKQPEIPTKIMRRRTTDKITRLVLIPPEVSEFFYLRCILMHHPFRTWKDLKTVNRTIFSSYQETAHEMGLFAIDNEGVFIMKKAVENFYTPLKLRFLFVQLILDSTPALELWEKFNQQLSSDIKEQSHHNQQLSINITLQQIAYMLTEHGRR</sequence>
<dbReference type="EMBL" id="CAJVPZ010000385">
    <property type="protein sequence ID" value="CAG8463485.1"/>
    <property type="molecule type" value="Genomic_DNA"/>
</dbReference>